<dbReference type="SMART" id="SM00895">
    <property type="entry name" value="FCD"/>
    <property type="match status" value="1"/>
</dbReference>
<dbReference type="SUPFAM" id="SSF48008">
    <property type="entry name" value="GntR ligand-binding domain-like"/>
    <property type="match status" value="1"/>
</dbReference>
<dbReference type="PROSITE" id="PS50949">
    <property type="entry name" value="HTH_GNTR"/>
    <property type="match status" value="1"/>
</dbReference>
<dbReference type="EMBL" id="SGXF01000003">
    <property type="protein sequence ID" value="RZT00464.1"/>
    <property type="molecule type" value="Genomic_DNA"/>
</dbReference>
<keyword evidence="4" id="KW-0175">Coiled coil</keyword>
<evidence type="ECO:0000256" key="5">
    <source>
        <dbReference type="SAM" id="MobiDB-lite"/>
    </source>
</evidence>
<dbReference type="Pfam" id="PF00392">
    <property type="entry name" value="GntR"/>
    <property type="match status" value="1"/>
</dbReference>
<dbReference type="Proteomes" id="UP000292927">
    <property type="component" value="Unassembled WGS sequence"/>
</dbReference>
<evidence type="ECO:0000256" key="2">
    <source>
        <dbReference type="ARBA" id="ARBA00023125"/>
    </source>
</evidence>
<dbReference type="OrthoDB" id="9799482at2"/>
<proteinExistence type="predicted"/>
<dbReference type="PANTHER" id="PTHR43537:SF5">
    <property type="entry name" value="UXU OPERON TRANSCRIPTIONAL REGULATOR"/>
    <property type="match status" value="1"/>
</dbReference>
<dbReference type="InterPro" id="IPR000524">
    <property type="entry name" value="Tscrpt_reg_HTH_GntR"/>
</dbReference>
<evidence type="ECO:0000313" key="7">
    <source>
        <dbReference type="EMBL" id="RZT00464.1"/>
    </source>
</evidence>
<dbReference type="InterPro" id="IPR036388">
    <property type="entry name" value="WH-like_DNA-bd_sf"/>
</dbReference>
<feature type="domain" description="HTH gntR-type" evidence="6">
    <location>
        <begin position="11"/>
        <end position="79"/>
    </location>
</feature>
<name>A0A4Q7PIL1_9FIRM</name>
<protein>
    <submittedName>
        <fullName evidence="7">DNA-binding FadR family transcriptional regulator</fullName>
    </submittedName>
</protein>
<dbReference type="GO" id="GO:0003677">
    <property type="term" value="F:DNA binding"/>
    <property type="evidence" value="ECO:0007669"/>
    <property type="project" value="UniProtKB-KW"/>
</dbReference>
<dbReference type="PRINTS" id="PR00035">
    <property type="entry name" value="HTHGNTR"/>
</dbReference>
<sequence length="242" mass="27353">MKLQAVRNTPKILPEQAAEQIADRIVAGSFAAGQQLPNEFDLAEQLGVGRGTVREAVKILVSRNILEIRRGCGTFVCSHPGRVEDPLGFSFVRDKKKLALDLCEVRMMLEPEIAALAAARATDQEIESLRKAAEEVEQELLAGRDHGGKDMELHRLLAVCSRNQVVEQLIPMIQRTISIFITLTDAQLVEETIRTHRRLIEAVKNRDADGARDAMREHLENNRQRIRIMPDHAENQERQEKR</sequence>
<dbReference type="SMART" id="SM00345">
    <property type="entry name" value="HTH_GNTR"/>
    <property type="match status" value="1"/>
</dbReference>
<feature type="region of interest" description="Disordered" evidence="5">
    <location>
        <begin position="220"/>
        <end position="242"/>
    </location>
</feature>
<organism evidence="7 8">
    <name type="scientific">Cuneatibacter caecimuris</name>
    <dbReference type="NCBI Taxonomy" id="1796618"/>
    <lineage>
        <taxon>Bacteria</taxon>
        <taxon>Bacillati</taxon>
        <taxon>Bacillota</taxon>
        <taxon>Clostridia</taxon>
        <taxon>Lachnospirales</taxon>
        <taxon>Lachnospiraceae</taxon>
        <taxon>Cuneatibacter</taxon>
    </lineage>
</organism>
<evidence type="ECO:0000259" key="6">
    <source>
        <dbReference type="PROSITE" id="PS50949"/>
    </source>
</evidence>
<comment type="caution">
    <text evidence="7">The sequence shown here is derived from an EMBL/GenBank/DDBJ whole genome shotgun (WGS) entry which is preliminary data.</text>
</comment>
<dbReference type="AlphaFoldDB" id="A0A4Q7PIL1"/>
<dbReference type="Gene3D" id="1.20.120.530">
    <property type="entry name" value="GntR ligand-binding domain-like"/>
    <property type="match status" value="1"/>
</dbReference>
<keyword evidence="1" id="KW-0805">Transcription regulation</keyword>
<dbReference type="PANTHER" id="PTHR43537">
    <property type="entry name" value="TRANSCRIPTIONAL REGULATOR, GNTR FAMILY"/>
    <property type="match status" value="1"/>
</dbReference>
<keyword evidence="8" id="KW-1185">Reference proteome</keyword>
<dbReference type="InterPro" id="IPR011711">
    <property type="entry name" value="GntR_C"/>
</dbReference>
<dbReference type="Pfam" id="PF07729">
    <property type="entry name" value="FCD"/>
    <property type="match status" value="1"/>
</dbReference>
<keyword evidence="2 7" id="KW-0238">DNA-binding</keyword>
<gene>
    <name evidence="7" type="ORF">EV209_1775</name>
</gene>
<evidence type="ECO:0000313" key="8">
    <source>
        <dbReference type="Proteomes" id="UP000292927"/>
    </source>
</evidence>
<evidence type="ECO:0000256" key="3">
    <source>
        <dbReference type="ARBA" id="ARBA00023163"/>
    </source>
</evidence>
<dbReference type="InterPro" id="IPR036390">
    <property type="entry name" value="WH_DNA-bd_sf"/>
</dbReference>
<dbReference type="GO" id="GO:0003700">
    <property type="term" value="F:DNA-binding transcription factor activity"/>
    <property type="evidence" value="ECO:0007669"/>
    <property type="project" value="InterPro"/>
</dbReference>
<dbReference type="RefSeq" id="WP_130435076.1">
    <property type="nucleotide sequence ID" value="NZ_SGXF01000003.1"/>
</dbReference>
<dbReference type="SUPFAM" id="SSF46785">
    <property type="entry name" value="Winged helix' DNA-binding domain"/>
    <property type="match status" value="1"/>
</dbReference>
<feature type="coiled-coil region" evidence="4">
    <location>
        <begin position="119"/>
        <end position="146"/>
    </location>
</feature>
<evidence type="ECO:0000256" key="1">
    <source>
        <dbReference type="ARBA" id="ARBA00023015"/>
    </source>
</evidence>
<evidence type="ECO:0000256" key="4">
    <source>
        <dbReference type="SAM" id="Coils"/>
    </source>
</evidence>
<dbReference type="CDD" id="cd07377">
    <property type="entry name" value="WHTH_GntR"/>
    <property type="match status" value="1"/>
</dbReference>
<keyword evidence="3" id="KW-0804">Transcription</keyword>
<reference evidence="7 8" key="1">
    <citation type="submission" date="2019-02" db="EMBL/GenBank/DDBJ databases">
        <title>Genomic Encyclopedia of Type Strains, Phase IV (KMG-IV): sequencing the most valuable type-strain genomes for metagenomic binning, comparative biology and taxonomic classification.</title>
        <authorList>
            <person name="Goeker M."/>
        </authorList>
    </citation>
    <scope>NUCLEOTIDE SEQUENCE [LARGE SCALE GENOMIC DNA]</scope>
    <source>
        <strain evidence="7 8">DSM 29486</strain>
    </source>
</reference>
<dbReference type="Gene3D" id="1.10.10.10">
    <property type="entry name" value="Winged helix-like DNA-binding domain superfamily/Winged helix DNA-binding domain"/>
    <property type="match status" value="1"/>
</dbReference>
<dbReference type="InterPro" id="IPR008920">
    <property type="entry name" value="TF_FadR/GntR_C"/>
</dbReference>
<accession>A0A4Q7PIL1</accession>